<dbReference type="RefSeq" id="WP_133396689.1">
    <property type="nucleotide sequence ID" value="NZ_SNAA01000008.1"/>
</dbReference>
<dbReference type="InterPro" id="IPR011644">
    <property type="entry name" value="Heme_NO-bd"/>
</dbReference>
<dbReference type="InterPro" id="IPR038158">
    <property type="entry name" value="H-NOX_domain_sf"/>
</dbReference>
<organism evidence="2 3">
    <name type="scientific">Palleronia sediminis</name>
    <dbReference type="NCBI Taxonomy" id="2547833"/>
    <lineage>
        <taxon>Bacteria</taxon>
        <taxon>Pseudomonadati</taxon>
        <taxon>Pseudomonadota</taxon>
        <taxon>Alphaproteobacteria</taxon>
        <taxon>Rhodobacterales</taxon>
        <taxon>Roseobacteraceae</taxon>
        <taxon>Palleronia</taxon>
    </lineage>
</organism>
<gene>
    <name evidence="2" type="ORF">E2L08_08720</name>
</gene>
<proteinExistence type="predicted"/>
<sequence length="196" mass="21180">MRGLLGRAMQAFVIESYGAALWDDIARRCDVPGGGFEILLSYPPDLLDRVEDEVARRIDRTRAEMLEDLGVHIVARPHGDAVRRLLRFSGARFGDFIENLPDLPERLRLAVPGLDLPPLDLAAVAPPGAGWIVTPGDPRIVPLLVGVLRAMADEHGTLALVEATRDRRGIDVSLLCAEHGAARDFALGGGLRGAAR</sequence>
<dbReference type="InterPro" id="IPR024096">
    <property type="entry name" value="NO_sig/Golgi_transp_ligand-bd"/>
</dbReference>
<dbReference type="GO" id="GO:0020037">
    <property type="term" value="F:heme binding"/>
    <property type="evidence" value="ECO:0007669"/>
    <property type="project" value="InterPro"/>
</dbReference>
<protein>
    <submittedName>
        <fullName evidence="2">Heme NO-binding protein</fullName>
    </submittedName>
</protein>
<evidence type="ECO:0000259" key="1">
    <source>
        <dbReference type="Pfam" id="PF07700"/>
    </source>
</evidence>
<dbReference type="AlphaFoldDB" id="A0A4V3B9L0"/>
<dbReference type="OrthoDB" id="981203at2"/>
<dbReference type="Proteomes" id="UP000295701">
    <property type="component" value="Unassembled WGS sequence"/>
</dbReference>
<dbReference type="SUPFAM" id="SSF111126">
    <property type="entry name" value="Ligand-binding domain in the NO signalling and Golgi transport"/>
    <property type="match status" value="1"/>
</dbReference>
<comment type="caution">
    <text evidence="2">The sequence shown here is derived from an EMBL/GenBank/DDBJ whole genome shotgun (WGS) entry which is preliminary data.</text>
</comment>
<dbReference type="Pfam" id="PF07700">
    <property type="entry name" value="HNOB"/>
    <property type="match status" value="1"/>
</dbReference>
<evidence type="ECO:0000313" key="2">
    <source>
        <dbReference type="EMBL" id="TDL79679.1"/>
    </source>
</evidence>
<dbReference type="Gene3D" id="3.90.1520.10">
    <property type="entry name" value="H-NOX domain"/>
    <property type="match status" value="1"/>
</dbReference>
<name>A0A4V3B9L0_9RHOB</name>
<evidence type="ECO:0000313" key="3">
    <source>
        <dbReference type="Proteomes" id="UP000295701"/>
    </source>
</evidence>
<feature type="domain" description="Heme NO-binding" evidence="1">
    <location>
        <begin position="3"/>
        <end position="123"/>
    </location>
</feature>
<accession>A0A4V3B9L0</accession>
<keyword evidence="3" id="KW-1185">Reference proteome</keyword>
<reference evidence="2 3" key="1">
    <citation type="submission" date="2019-03" db="EMBL/GenBank/DDBJ databases">
        <title>Primorskyibacter sp. SS33 isolated from sediments.</title>
        <authorList>
            <person name="Xunke S."/>
        </authorList>
    </citation>
    <scope>NUCLEOTIDE SEQUENCE [LARGE SCALE GENOMIC DNA]</scope>
    <source>
        <strain evidence="2 3">SS33</strain>
    </source>
</reference>
<dbReference type="EMBL" id="SNAA01000008">
    <property type="protein sequence ID" value="TDL79679.1"/>
    <property type="molecule type" value="Genomic_DNA"/>
</dbReference>